<sequence length="185" mass="18199">MVLTAAFLALAAGGVAACDAATDGDDDIGSYDTTTYSDSDGGSSDGGDVGDESGGDGSASDEDSDAPTVADPVGEVDESEADAGEAGAGEAGAGEEVFYCADDQGEIVDEDYCDTDDATTNYFLWHSPAYGRGLAPGTFLDGGERISAGDRAARRAFGLPAAGKVGNGVVKTNVVGRATGDSAGG</sequence>
<feature type="chain" id="PRO_5046613455" evidence="2">
    <location>
        <begin position="18"/>
        <end position="185"/>
    </location>
</feature>
<organism evidence="3 4">
    <name type="scientific">Paractinoplanes deccanensis</name>
    <dbReference type="NCBI Taxonomy" id="113561"/>
    <lineage>
        <taxon>Bacteria</taxon>
        <taxon>Bacillati</taxon>
        <taxon>Actinomycetota</taxon>
        <taxon>Actinomycetes</taxon>
        <taxon>Micromonosporales</taxon>
        <taxon>Micromonosporaceae</taxon>
        <taxon>Paractinoplanes</taxon>
    </lineage>
</organism>
<evidence type="ECO:0000256" key="1">
    <source>
        <dbReference type="SAM" id="MobiDB-lite"/>
    </source>
</evidence>
<name>A0ABQ3XVH6_9ACTN</name>
<dbReference type="RefSeq" id="WP_344298948.1">
    <property type="nucleotide sequence ID" value="NZ_BAAABO010000004.1"/>
</dbReference>
<keyword evidence="2" id="KW-0732">Signal</keyword>
<accession>A0ABQ3XVH6</accession>
<reference evidence="3 4" key="1">
    <citation type="submission" date="2021-01" db="EMBL/GenBank/DDBJ databases">
        <title>Whole genome shotgun sequence of Actinoplanes deccanensis NBRC 13994.</title>
        <authorList>
            <person name="Komaki H."/>
            <person name="Tamura T."/>
        </authorList>
    </citation>
    <scope>NUCLEOTIDE SEQUENCE [LARGE SCALE GENOMIC DNA]</scope>
    <source>
        <strain evidence="3 4">NBRC 13994</strain>
    </source>
</reference>
<protein>
    <submittedName>
        <fullName evidence="3">Uncharacterized protein</fullName>
    </submittedName>
</protein>
<feature type="region of interest" description="Disordered" evidence="1">
    <location>
        <begin position="19"/>
        <end position="95"/>
    </location>
</feature>
<dbReference type="EMBL" id="BOMI01000005">
    <property type="protein sequence ID" value="GID71744.1"/>
    <property type="molecule type" value="Genomic_DNA"/>
</dbReference>
<evidence type="ECO:0000313" key="4">
    <source>
        <dbReference type="Proteomes" id="UP000609879"/>
    </source>
</evidence>
<feature type="compositionally biased region" description="Low complexity" evidence="1">
    <location>
        <begin position="30"/>
        <end position="42"/>
    </location>
</feature>
<feature type="signal peptide" evidence="2">
    <location>
        <begin position="1"/>
        <end position="17"/>
    </location>
</feature>
<feature type="compositionally biased region" description="Acidic residues" evidence="1">
    <location>
        <begin position="48"/>
        <end position="65"/>
    </location>
</feature>
<comment type="caution">
    <text evidence="3">The sequence shown here is derived from an EMBL/GenBank/DDBJ whole genome shotgun (WGS) entry which is preliminary data.</text>
</comment>
<dbReference type="Proteomes" id="UP000609879">
    <property type="component" value="Unassembled WGS sequence"/>
</dbReference>
<keyword evidence="4" id="KW-1185">Reference proteome</keyword>
<gene>
    <name evidence="3" type="ORF">Ade02nite_03850</name>
</gene>
<evidence type="ECO:0000313" key="3">
    <source>
        <dbReference type="EMBL" id="GID71744.1"/>
    </source>
</evidence>
<evidence type="ECO:0000256" key="2">
    <source>
        <dbReference type="SAM" id="SignalP"/>
    </source>
</evidence>
<feature type="compositionally biased region" description="Acidic residues" evidence="1">
    <location>
        <begin position="74"/>
        <end position="83"/>
    </location>
</feature>
<proteinExistence type="predicted"/>